<proteinExistence type="predicted"/>
<protein>
    <submittedName>
        <fullName evidence="1">Uncharacterized protein</fullName>
    </submittedName>
</protein>
<reference evidence="1 2" key="1">
    <citation type="journal article" date="2014" name="BMC Genomics">
        <title>Comparison of environmental and isolate Sulfobacillus genomes reveals diverse carbon, sulfur, nitrogen, and hydrogen metabolisms.</title>
        <authorList>
            <person name="Justice N.B."/>
            <person name="Norman A."/>
            <person name="Brown C.T."/>
            <person name="Singh A."/>
            <person name="Thomas B.C."/>
            <person name="Banfield J.F."/>
        </authorList>
    </citation>
    <scope>NUCLEOTIDE SEQUENCE [LARGE SCALE GENOMIC DNA]</scope>
    <source>
        <strain evidence="1">AMDSBA1</strain>
    </source>
</reference>
<evidence type="ECO:0000313" key="1">
    <source>
        <dbReference type="EMBL" id="PSR30841.1"/>
    </source>
</evidence>
<comment type="caution">
    <text evidence="1">The sequence shown here is derived from an EMBL/GenBank/DDBJ whole genome shotgun (WGS) entry which is preliminary data.</text>
</comment>
<accession>A0A2T2X8K5</accession>
<dbReference type="Proteomes" id="UP000242699">
    <property type="component" value="Unassembled WGS sequence"/>
</dbReference>
<name>A0A2T2X8K5_9FIRM</name>
<organism evidence="1 2">
    <name type="scientific">Sulfobacillus benefaciens</name>
    <dbReference type="NCBI Taxonomy" id="453960"/>
    <lineage>
        <taxon>Bacteria</taxon>
        <taxon>Bacillati</taxon>
        <taxon>Bacillota</taxon>
        <taxon>Clostridia</taxon>
        <taxon>Eubacteriales</taxon>
        <taxon>Clostridiales Family XVII. Incertae Sedis</taxon>
        <taxon>Sulfobacillus</taxon>
    </lineage>
</organism>
<dbReference type="AlphaFoldDB" id="A0A2T2X8K5"/>
<gene>
    <name evidence="1" type="ORF">C7B43_04075</name>
</gene>
<sequence>MSGRKAYRWFSSGRNRLNDGELFVVRVQIRQVRFRAPGVLCTEEMEIMAVLLRVQGEVEYGHFQEFLEGVRLWLKYRRDHQWTVPKIWIAMTGPMNHVSMEFEYASANQIEIEERESGKDAGYGAVAAQMFFRENSLVHELYRDEVFD</sequence>
<evidence type="ECO:0000313" key="2">
    <source>
        <dbReference type="Proteomes" id="UP000242699"/>
    </source>
</evidence>
<dbReference type="EMBL" id="PXYT01000006">
    <property type="protein sequence ID" value="PSR30841.1"/>
    <property type="molecule type" value="Genomic_DNA"/>
</dbReference>